<feature type="transmembrane region" description="Helical" evidence="2">
    <location>
        <begin position="421"/>
        <end position="444"/>
    </location>
</feature>
<organism evidence="4 5">
    <name type="scientific">Mytilus galloprovincialis</name>
    <name type="common">Mediterranean mussel</name>
    <dbReference type="NCBI Taxonomy" id="29158"/>
    <lineage>
        <taxon>Eukaryota</taxon>
        <taxon>Metazoa</taxon>
        <taxon>Spiralia</taxon>
        <taxon>Lophotrochozoa</taxon>
        <taxon>Mollusca</taxon>
        <taxon>Bivalvia</taxon>
        <taxon>Autobranchia</taxon>
        <taxon>Pteriomorphia</taxon>
        <taxon>Mytilida</taxon>
        <taxon>Mytiloidea</taxon>
        <taxon>Mytilidae</taxon>
        <taxon>Mytilinae</taxon>
        <taxon>Mytilus</taxon>
    </lineage>
</organism>
<keyword evidence="2" id="KW-0472">Membrane</keyword>
<dbReference type="InterPro" id="IPR050111">
    <property type="entry name" value="C-type_lectin/snaclec_domain"/>
</dbReference>
<feature type="domain" description="C-type lectin" evidence="3">
    <location>
        <begin position="477"/>
        <end position="590"/>
    </location>
</feature>
<name>A0A8B6CV42_MYTGA</name>
<feature type="compositionally biased region" description="Basic and acidic residues" evidence="1">
    <location>
        <begin position="322"/>
        <end position="331"/>
    </location>
</feature>
<reference evidence="4" key="1">
    <citation type="submission" date="2018-11" db="EMBL/GenBank/DDBJ databases">
        <authorList>
            <person name="Alioto T."/>
            <person name="Alioto T."/>
        </authorList>
    </citation>
    <scope>NUCLEOTIDE SEQUENCE</scope>
</reference>
<evidence type="ECO:0000313" key="4">
    <source>
        <dbReference type="EMBL" id="VDI09271.1"/>
    </source>
</evidence>
<dbReference type="SUPFAM" id="SSF56436">
    <property type="entry name" value="C-type lectin-like"/>
    <property type="match status" value="1"/>
</dbReference>
<keyword evidence="5" id="KW-1185">Reference proteome</keyword>
<comment type="caution">
    <text evidence="4">The sequence shown here is derived from an EMBL/GenBank/DDBJ whole genome shotgun (WGS) entry which is preliminary data.</text>
</comment>
<evidence type="ECO:0000256" key="2">
    <source>
        <dbReference type="SAM" id="Phobius"/>
    </source>
</evidence>
<sequence>MERNNAFINIYEDEVLEQSKGSCKPLLKNYKTEDQTNNSSAIRESCYSFCNEGGNTEEEPKGNANAHGCIQDTKFSCNNRSMDATECQNIGKNNDKIKKTSILDEQDEFNDGDIADTKDSSLIHTENNISIQIEGQLGRAVGQHENRSETNTRKTFAVKDEKTNNQITEESDDVNKFGNMNLVEGEPIKKSFNKITLQSDNRESEINSESKTIEKKKKNKMKTLAFVLAENVETQYCSLDPNDRALADHEQVYNTIRKDSTDNEENKNYLLDKICRTLEDREHIYNDTKDDLKPETKVKQDLDRTNLDENYGMRNSFDDIEDERRQHENNDDSYHLTELKSIANHASIENNEVECEISDVSIINSFDEVNEENSDGQVNLIEDNEAIYESIRDEDSLRDFRFQDFDENERFYRRRERRKQIFQVLVVGILSIMMMTVIALVISLKNENQQIKDSNQKTTKKADSKLTERCPRGWKLYNRHCYFFSLQNALNWDQAKNECTRKGSHLVKVDNRAEDLWLQTNIENDGVWIDATDKWHEGHWISYSDGTSLPYTAWKKGEPNDENYSEDCAYMRIDGWNDCPCNERILYVCEKEM</sequence>
<dbReference type="Proteomes" id="UP000596742">
    <property type="component" value="Unassembled WGS sequence"/>
</dbReference>
<proteinExistence type="predicted"/>
<dbReference type="Pfam" id="PF00059">
    <property type="entry name" value="Lectin_C"/>
    <property type="match status" value="1"/>
</dbReference>
<evidence type="ECO:0000259" key="3">
    <source>
        <dbReference type="PROSITE" id="PS50041"/>
    </source>
</evidence>
<dbReference type="InterPro" id="IPR016186">
    <property type="entry name" value="C-type_lectin-like/link_sf"/>
</dbReference>
<accession>A0A8B6CV42</accession>
<dbReference type="AlphaFoldDB" id="A0A8B6CV42"/>
<dbReference type="Gene3D" id="3.10.100.10">
    <property type="entry name" value="Mannose-Binding Protein A, subunit A"/>
    <property type="match status" value="1"/>
</dbReference>
<dbReference type="InterPro" id="IPR016187">
    <property type="entry name" value="CTDL_fold"/>
</dbReference>
<dbReference type="PANTHER" id="PTHR22803">
    <property type="entry name" value="MANNOSE, PHOSPHOLIPASE, LECTIN RECEPTOR RELATED"/>
    <property type="match status" value="1"/>
</dbReference>
<dbReference type="EMBL" id="UYJE01002277">
    <property type="protein sequence ID" value="VDI09271.1"/>
    <property type="molecule type" value="Genomic_DNA"/>
</dbReference>
<keyword evidence="2" id="KW-1133">Transmembrane helix</keyword>
<dbReference type="OrthoDB" id="6150912at2759"/>
<keyword evidence="2" id="KW-0812">Transmembrane</keyword>
<dbReference type="InterPro" id="IPR001304">
    <property type="entry name" value="C-type_lectin-like"/>
</dbReference>
<protein>
    <submittedName>
        <fullName evidence="4">Collectin sub-family member 12</fullName>
    </submittedName>
</protein>
<feature type="region of interest" description="Disordered" evidence="1">
    <location>
        <begin position="309"/>
        <end position="331"/>
    </location>
</feature>
<evidence type="ECO:0000313" key="5">
    <source>
        <dbReference type="Proteomes" id="UP000596742"/>
    </source>
</evidence>
<evidence type="ECO:0000256" key="1">
    <source>
        <dbReference type="SAM" id="MobiDB-lite"/>
    </source>
</evidence>
<gene>
    <name evidence="4" type="ORF">MGAL_10B012502</name>
</gene>
<dbReference type="SMART" id="SM00034">
    <property type="entry name" value="CLECT"/>
    <property type="match status" value="1"/>
</dbReference>
<dbReference type="PROSITE" id="PS50041">
    <property type="entry name" value="C_TYPE_LECTIN_2"/>
    <property type="match status" value="1"/>
</dbReference>